<proteinExistence type="predicted"/>
<reference evidence="2 3" key="1">
    <citation type="submission" date="2020-08" db="EMBL/GenBank/DDBJ databases">
        <title>Genomic Encyclopedia of Type Strains, Phase III (KMG-III): the genomes of soil and plant-associated and newly described type strains.</title>
        <authorList>
            <person name="Whitman W."/>
        </authorList>
    </citation>
    <scope>NUCLEOTIDE SEQUENCE [LARGE SCALE GENOMIC DNA]</scope>
    <source>
        <strain evidence="2 3">CECT 8803</strain>
    </source>
</reference>
<evidence type="ECO:0000313" key="3">
    <source>
        <dbReference type="Proteomes" id="UP000581135"/>
    </source>
</evidence>
<accession>A0A839SYW3</accession>
<dbReference type="EMBL" id="JACHXA010000010">
    <property type="protein sequence ID" value="MBB3066776.1"/>
    <property type="molecule type" value="Genomic_DNA"/>
</dbReference>
<dbReference type="Proteomes" id="UP000581135">
    <property type="component" value="Unassembled WGS sequence"/>
</dbReference>
<dbReference type="InterPro" id="IPR047700">
    <property type="entry name" value="NrtS-like"/>
</dbReference>
<organism evidence="2 3">
    <name type="scientific">Limibacillus halophilus</name>
    <dbReference type="NCBI Taxonomy" id="1579333"/>
    <lineage>
        <taxon>Bacteria</taxon>
        <taxon>Pseudomonadati</taxon>
        <taxon>Pseudomonadota</taxon>
        <taxon>Alphaproteobacteria</taxon>
        <taxon>Rhodospirillales</taxon>
        <taxon>Rhodovibrionaceae</taxon>
        <taxon>Limibacillus</taxon>
    </lineage>
</organism>
<keyword evidence="3" id="KW-1185">Reference proteome</keyword>
<sequence length="76" mass="8356">MPNRPKSILGQVLTGAILRRSLIVTFIVGSLLNVINQGDSLFTTQPIDWIKLCLTFCVPFLVTTYGAYSALMAQKP</sequence>
<dbReference type="RefSeq" id="WP_183417599.1">
    <property type="nucleotide sequence ID" value="NZ_JACHXA010000010.1"/>
</dbReference>
<protein>
    <submittedName>
        <fullName evidence="2">Methyl-accepting chemotaxis protein</fullName>
    </submittedName>
</protein>
<feature type="transmembrane region" description="Helical" evidence="1">
    <location>
        <begin position="47"/>
        <end position="68"/>
    </location>
</feature>
<name>A0A839SYW3_9PROT</name>
<keyword evidence="1" id="KW-0812">Transmembrane</keyword>
<evidence type="ECO:0000313" key="2">
    <source>
        <dbReference type="EMBL" id="MBB3066776.1"/>
    </source>
</evidence>
<keyword evidence="1" id="KW-0472">Membrane</keyword>
<dbReference type="NCBIfam" id="NF038050">
    <property type="entry name" value="NrtS"/>
    <property type="match status" value="1"/>
</dbReference>
<evidence type="ECO:0000256" key="1">
    <source>
        <dbReference type="SAM" id="Phobius"/>
    </source>
</evidence>
<gene>
    <name evidence="2" type="ORF">FHR98_003086</name>
</gene>
<feature type="transmembrane region" description="Helical" evidence="1">
    <location>
        <begin position="12"/>
        <end position="35"/>
    </location>
</feature>
<dbReference type="AlphaFoldDB" id="A0A839SYW3"/>
<keyword evidence="1" id="KW-1133">Transmembrane helix</keyword>
<comment type="caution">
    <text evidence="2">The sequence shown here is derived from an EMBL/GenBank/DDBJ whole genome shotgun (WGS) entry which is preliminary data.</text>
</comment>